<evidence type="ECO:0000313" key="9">
    <source>
        <dbReference type="EMBL" id="OHA81865.1"/>
    </source>
</evidence>
<comment type="caution">
    <text evidence="9">The sequence shown here is derived from an EMBL/GenBank/DDBJ whole genome shotgun (WGS) entry which is preliminary data.</text>
</comment>
<protein>
    <recommendedName>
        <fullName evidence="11">ComEC/Rec2-related protein domain-containing protein</fullName>
    </recommendedName>
</protein>
<feature type="transmembrane region" description="Helical" evidence="6">
    <location>
        <begin position="319"/>
        <end position="335"/>
    </location>
</feature>
<evidence type="ECO:0000313" key="10">
    <source>
        <dbReference type="Proteomes" id="UP000176997"/>
    </source>
</evidence>
<reference evidence="9 10" key="1">
    <citation type="journal article" date="2016" name="Nat. Commun.">
        <title>Thousands of microbial genomes shed light on interconnected biogeochemical processes in an aquifer system.</title>
        <authorList>
            <person name="Anantharaman K."/>
            <person name="Brown C.T."/>
            <person name="Hug L.A."/>
            <person name="Sharon I."/>
            <person name="Castelle C.J."/>
            <person name="Probst A.J."/>
            <person name="Thomas B.C."/>
            <person name="Singh A."/>
            <person name="Wilkins M.J."/>
            <person name="Karaoz U."/>
            <person name="Brodie E.L."/>
            <person name="Williams K.H."/>
            <person name="Hubbard S.S."/>
            <person name="Banfield J.F."/>
        </authorList>
    </citation>
    <scope>NUCLEOTIDE SEQUENCE [LARGE SCALE GENOMIC DNA]</scope>
</reference>
<feature type="transmembrane region" description="Helical" evidence="6">
    <location>
        <begin position="398"/>
        <end position="420"/>
    </location>
</feature>
<evidence type="ECO:0000259" key="8">
    <source>
        <dbReference type="Pfam" id="PF13567"/>
    </source>
</evidence>
<evidence type="ECO:0008006" key="11">
    <source>
        <dbReference type="Google" id="ProtNLM"/>
    </source>
</evidence>
<evidence type="ECO:0000256" key="3">
    <source>
        <dbReference type="ARBA" id="ARBA00022692"/>
    </source>
</evidence>
<feature type="transmembrane region" description="Helical" evidence="6">
    <location>
        <begin position="432"/>
        <end position="453"/>
    </location>
</feature>
<feature type="transmembrane region" description="Helical" evidence="6">
    <location>
        <begin position="53"/>
        <end position="71"/>
    </location>
</feature>
<feature type="domain" description="ComEC/Rec2-related protein" evidence="7">
    <location>
        <begin position="223"/>
        <end position="487"/>
    </location>
</feature>
<feature type="transmembrane region" description="Helical" evidence="6">
    <location>
        <begin position="28"/>
        <end position="47"/>
    </location>
</feature>
<evidence type="ECO:0000256" key="1">
    <source>
        <dbReference type="ARBA" id="ARBA00004651"/>
    </source>
</evidence>
<dbReference type="InterPro" id="IPR004477">
    <property type="entry name" value="ComEC_N"/>
</dbReference>
<dbReference type="Proteomes" id="UP000176997">
    <property type="component" value="Unassembled WGS sequence"/>
</dbReference>
<dbReference type="PANTHER" id="PTHR30619:SF7">
    <property type="entry name" value="BETA-LACTAMASE DOMAIN PROTEIN"/>
    <property type="match status" value="1"/>
</dbReference>
<dbReference type="PANTHER" id="PTHR30619">
    <property type="entry name" value="DNA INTERNALIZATION/COMPETENCE PROTEIN COMEC/REC2"/>
    <property type="match status" value="1"/>
</dbReference>
<proteinExistence type="predicted"/>
<evidence type="ECO:0000256" key="4">
    <source>
        <dbReference type="ARBA" id="ARBA00022989"/>
    </source>
</evidence>
<dbReference type="Pfam" id="PF03772">
    <property type="entry name" value="Competence"/>
    <property type="match status" value="1"/>
</dbReference>
<keyword evidence="2" id="KW-1003">Cell membrane</keyword>
<gene>
    <name evidence="9" type="ORF">A2675_01830</name>
</gene>
<dbReference type="InterPro" id="IPR052159">
    <property type="entry name" value="Competence_DNA_uptake"/>
</dbReference>
<keyword evidence="3 6" id="KW-0812">Transmembrane</keyword>
<dbReference type="NCBIfam" id="TIGR00360">
    <property type="entry name" value="ComEC_N-term"/>
    <property type="match status" value="1"/>
</dbReference>
<feature type="transmembrane region" description="Helical" evidence="6">
    <location>
        <begin position="465"/>
        <end position="484"/>
    </location>
</feature>
<dbReference type="STRING" id="1802723.A2675_01830"/>
<keyword evidence="5 6" id="KW-0472">Membrane</keyword>
<name>A0A1G2S9W9_9BACT</name>
<accession>A0A1G2S9W9</accession>
<organism evidence="9 10">
    <name type="scientific">Candidatus Yonathbacteria bacterium RIFCSPHIGHO2_01_FULL_51_10</name>
    <dbReference type="NCBI Taxonomy" id="1802723"/>
    <lineage>
        <taxon>Bacteria</taxon>
        <taxon>Candidatus Yonathiibacteriota</taxon>
    </lineage>
</organism>
<feature type="transmembrane region" description="Helical" evidence="6">
    <location>
        <begin position="370"/>
        <end position="392"/>
    </location>
</feature>
<sequence length="506" mass="54386">MGERVWWSIAGGFAGGIFLRSLINLGWIAITALLCVAIILALIALVARARTPLVMAIVFVAGAAGMLRFSFAEQRIVSPQLALHENARVTLEGIIDEEPDVREGRVLVRVLPDHINTTPLATQTHILVIAGEYPRLAYGDRVSLKGVLELPQPIENGNRTFNYPQYLAVRGIVYQMRYPRVELMGSNEGNPIMRALFNIKESFTDRLSRAVPKPESALLSGILVGGSQSLGTTLTDALRAAGVIHIVALSGYNVTIVAESIMQMLAFLPIALARSLGVASVILFALMTGAGATIVRAAIMALIVVLARATGRPYDMARALFLAGVAMIAVNPHLLVFDLSFQLSFLATLGLIYLSPWFEKLFSRVTARFGLRGILSATIATQILVFPLILFAMGKMSVIGVVTNLLVLPAIPAAMLAGFLAGAGMFIHAMVALPFAFFGYVLAKYVLTVSAWFGALPFAQVDVPWFTAPFLAGTYLVLFSLIYLRSRAGASSSSTSSSRSTSALLR</sequence>
<dbReference type="AlphaFoldDB" id="A0A1G2S9W9"/>
<dbReference type="Pfam" id="PF13567">
    <property type="entry name" value="DUF4131"/>
    <property type="match status" value="1"/>
</dbReference>
<feature type="domain" description="DUF4131" evidence="8">
    <location>
        <begin position="26"/>
        <end position="180"/>
    </location>
</feature>
<feature type="transmembrane region" description="Helical" evidence="6">
    <location>
        <begin position="237"/>
        <end position="258"/>
    </location>
</feature>
<dbReference type="GO" id="GO:0005886">
    <property type="term" value="C:plasma membrane"/>
    <property type="evidence" value="ECO:0007669"/>
    <property type="project" value="UniProtKB-SubCell"/>
</dbReference>
<evidence type="ECO:0000256" key="2">
    <source>
        <dbReference type="ARBA" id="ARBA00022475"/>
    </source>
</evidence>
<dbReference type="InterPro" id="IPR025405">
    <property type="entry name" value="DUF4131"/>
</dbReference>
<evidence type="ECO:0000259" key="7">
    <source>
        <dbReference type="Pfam" id="PF03772"/>
    </source>
</evidence>
<evidence type="ECO:0000256" key="6">
    <source>
        <dbReference type="SAM" id="Phobius"/>
    </source>
</evidence>
<keyword evidence="4 6" id="KW-1133">Transmembrane helix</keyword>
<feature type="transmembrane region" description="Helical" evidence="6">
    <location>
        <begin position="278"/>
        <end position="307"/>
    </location>
</feature>
<evidence type="ECO:0000256" key="5">
    <source>
        <dbReference type="ARBA" id="ARBA00023136"/>
    </source>
</evidence>
<feature type="transmembrane region" description="Helical" evidence="6">
    <location>
        <begin position="341"/>
        <end position="358"/>
    </location>
</feature>
<comment type="subcellular location">
    <subcellularLocation>
        <location evidence="1">Cell membrane</location>
        <topology evidence="1">Multi-pass membrane protein</topology>
    </subcellularLocation>
</comment>
<dbReference type="EMBL" id="MHUS01000007">
    <property type="protein sequence ID" value="OHA81865.1"/>
    <property type="molecule type" value="Genomic_DNA"/>
</dbReference>